<evidence type="ECO:0000313" key="2">
    <source>
        <dbReference type="EMBL" id="ERN09117.1"/>
    </source>
</evidence>
<sequence length="237" mass="26274">MTTSEVPAPTTSKGEPQSQPDPCSSKTLELVVIPIPEMRISIVLDVEALSKPYALSSEPSALVSNEPAIIAEIRPFAITGSSSLPFSMSNTITTMKTLLVETLPRSSLQEIKNCSLPDLAAKIVAVRDCATALGVLSYDKENFNWFEERRLSLFSTKEEKARLDIYIHQLKTKWDQKRVEARSKSQELETLNSEVSLTNTMSSQVTQAISHLKEQIKMALEPSEALKTKICEALENF</sequence>
<keyword evidence="3" id="KW-1185">Reference proteome</keyword>
<reference evidence="3" key="1">
    <citation type="journal article" date="2013" name="Science">
        <title>The Amborella genome and the evolution of flowering plants.</title>
        <authorList>
            <consortium name="Amborella Genome Project"/>
        </authorList>
    </citation>
    <scope>NUCLEOTIDE SEQUENCE [LARGE SCALE GENOMIC DNA]</scope>
</reference>
<protein>
    <submittedName>
        <fullName evidence="2">Uncharacterized protein</fullName>
    </submittedName>
</protein>
<dbReference type="HOGENOM" id="CLU_1172073_0_0_1"/>
<gene>
    <name evidence="2" type="ORF">AMTR_s00014p00117020</name>
</gene>
<proteinExistence type="predicted"/>
<dbReference type="Gramene" id="ERN09117">
    <property type="protein sequence ID" value="ERN09117"/>
    <property type="gene ID" value="AMTR_s00014p00117020"/>
</dbReference>
<dbReference type="Proteomes" id="UP000017836">
    <property type="component" value="Unassembled WGS sequence"/>
</dbReference>
<feature type="region of interest" description="Disordered" evidence="1">
    <location>
        <begin position="1"/>
        <end position="24"/>
    </location>
</feature>
<dbReference type="AlphaFoldDB" id="W1PGI3"/>
<evidence type="ECO:0000256" key="1">
    <source>
        <dbReference type="SAM" id="MobiDB-lite"/>
    </source>
</evidence>
<name>W1PGI3_AMBTC</name>
<accession>W1PGI3</accession>
<dbReference type="EMBL" id="KI393051">
    <property type="protein sequence ID" value="ERN09117.1"/>
    <property type="molecule type" value="Genomic_DNA"/>
</dbReference>
<organism evidence="2 3">
    <name type="scientific">Amborella trichopoda</name>
    <dbReference type="NCBI Taxonomy" id="13333"/>
    <lineage>
        <taxon>Eukaryota</taxon>
        <taxon>Viridiplantae</taxon>
        <taxon>Streptophyta</taxon>
        <taxon>Embryophyta</taxon>
        <taxon>Tracheophyta</taxon>
        <taxon>Spermatophyta</taxon>
        <taxon>Magnoliopsida</taxon>
        <taxon>Amborellales</taxon>
        <taxon>Amborellaceae</taxon>
        <taxon>Amborella</taxon>
    </lineage>
</organism>
<evidence type="ECO:0000313" key="3">
    <source>
        <dbReference type="Proteomes" id="UP000017836"/>
    </source>
</evidence>